<reference evidence="10" key="1">
    <citation type="submission" date="2023-07" db="EMBL/GenBank/DDBJ databases">
        <title>Draft genome sequence of Agarivorans aestuarii strain ZMCS4, a CAZymes producing bacteria isolated from the marine brown algae Clodostephus spongiosus.</title>
        <authorList>
            <person name="Lorente B."/>
            <person name="Cabral C."/>
            <person name="Frias J."/>
            <person name="Faria J."/>
            <person name="Toubarro D."/>
        </authorList>
    </citation>
    <scope>NUCLEOTIDE SEQUENCE [LARGE SCALE GENOMIC DNA]</scope>
    <source>
        <strain evidence="10">ZMCS4</strain>
    </source>
</reference>
<protein>
    <recommendedName>
        <fullName evidence="4 7">dTDP-glucose 4,6-dehydratase</fullName>
        <ecNumber evidence="4 7">4.2.1.46</ecNumber>
    </recommendedName>
</protein>
<evidence type="ECO:0000256" key="4">
    <source>
        <dbReference type="ARBA" id="ARBA00011990"/>
    </source>
</evidence>
<evidence type="ECO:0000256" key="6">
    <source>
        <dbReference type="ARBA" id="ARBA00023239"/>
    </source>
</evidence>
<comment type="similarity">
    <text evidence="3 7">Belongs to the NAD(P)-dependent epimerase/dehydratase family. dTDP-glucose dehydratase subfamily.</text>
</comment>
<keyword evidence="6 7" id="KW-0456">Lyase</keyword>
<evidence type="ECO:0000313" key="9">
    <source>
        <dbReference type="EMBL" id="MEE1672808.1"/>
    </source>
</evidence>
<dbReference type="Gene3D" id="3.90.25.10">
    <property type="entry name" value="UDP-galactose 4-epimerase, domain 1"/>
    <property type="match status" value="1"/>
</dbReference>
<evidence type="ECO:0000259" key="8">
    <source>
        <dbReference type="Pfam" id="PF16363"/>
    </source>
</evidence>
<dbReference type="InterPro" id="IPR005888">
    <property type="entry name" value="dTDP_Gluc_deHydtase"/>
</dbReference>
<evidence type="ECO:0000256" key="2">
    <source>
        <dbReference type="ARBA" id="ARBA00001911"/>
    </source>
</evidence>
<evidence type="ECO:0000256" key="3">
    <source>
        <dbReference type="ARBA" id="ARBA00008178"/>
    </source>
</evidence>
<dbReference type="PANTHER" id="PTHR43000">
    <property type="entry name" value="DTDP-D-GLUCOSE 4,6-DEHYDRATASE-RELATED"/>
    <property type="match status" value="1"/>
</dbReference>
<dbReference type="SUPFAM" id="SSF51735">
    <property type="entry name" value="NAD(P)-binding Rossmann-fold domains"/>
    <property type="match status" value="1"/>
</dbReference>
<evidence type="ECO:0000313" key="10">
    <source>
        <dbReference type="Proteomes" id="UP001310248"/>
    </source>
</evidence>
<dbReference type="GO" id="GO:0008460">
    <property type="term" value="F:dTDP-glucose 4,6-dehydratase activity"/>
    <property type="evidence" value="ECO:0007669"/>
    <property type="project" value="UniProtKB-EC"/>
</dbReference>
<keyword evidence="10" id="KW-1185">Reference proteome</keyword>
<comment type="caution">
    <text evidence="9">The sequence shown here is derived from an EMBL/GenBank/DDBJ whole genome shotgun (WGS) entry which is preliminary data.</text>
</comment>
<dbReference type="NCBIfam" id="TIGR01181">
    <property type="entry name" value="dTDP_gluc_dehyt"/>
    <property type="match status" value="1"/>
</dbReference>
<comment type="catalytic activity">
    <reaction evidence="1 7">
        <text>dTDP-alpha-D-glucose = dTDP-4-dehydro-6-deoxy-alpha-D-glucose + H2O</text>
        <dbReference type="Rhea" id="RHEA:17221"/>
        <dbReference type="ChEBI" id="CHEBI:15377"/>
        <dbReference type="ChEBI" id="CHEBI:57477"/>
        <dbReference type="ChEBI" id="CHEBI:57649"/>
        <dbReference type="EC" id="4.2.1.46"/>
    </reaction>
</comment>
<dbReference type="EMBL" id="JAYDYW010000004">
    <property type="protein sequence ID" value="MEE1672808.1"/>
    <property type="molecule type" value="Genomic_DNA"/>
</dbReference>
<evidence type="ECO:0000256" key="7">
    <source>
        <dbReference type="RuleBase" id="RU004473"/>
    </source>
</evidence>
<dbReference type="Proteomes" id="UP001310248">
    <property type="component" value="Unassembled WGS sequence"/>
</dbReference>
<evidence type="ECO:0000256" key="5">
    <source>
        <dbReference type="ARBA" id="ARBA00023027"/>
    </source>
</evidence>
<gene>
    <name evidence="9" type="primary">rfbB</name>
    <name evidence="9" type="ORF">SNR37_002218</name>
</gene>
<dbReference type="CDD" id="cd05246">
    <property type="entry name" value="dTDP_GD_SDR_e"/>
    <property type="match status" value="1"/>
</dbReference>
<dbReference type="Gene3D" id="3.40.50.720">
    <property type="entry name" value="NAD(P)-binding Rossmann-like Domain"/>
    <property type="match status" value="1"/>
</dbReference>
<keyword evidence="5" id="KW-0520">NAD</keyword>
<dbReference type="InterPro" id="IPR016040">
    <property type="entry name" value="NAD(P)-bd_dom"/>
</dbReference>
<dbReference type="Pfam" id="PF16363">
    <property type="entry name" value="GDP_Man_Dehyd"/>
    <property type="match status" value="1"/>
</dbReference>
<feature type="domain" description="NAD(P)-binding" evidence="8">
    <location>
        <begin position="5"/>
        <end position="342"/>
    </location>
</feature>
<dbReference type="InterPro" id="IPR036291">
    <property type="entry name" value="NAD(P)-bd_dom_sf"/>
</dbReference>
<proteinExistence type="inferred from homology"/>
<dbReference type="RefSeq" id="WP_329774225.1">
    <property type="nucleotide sequence ID" value="NZ_JAYDYW010000004.1"/>
</dbReference>
<sequence length="406" mass="45625">MKNLLVTGGAGFIGVNFVHYWLANNPQDKVVVLDALTYAGNKASLEPVQENDNFTFVKGDICDTDLVEKLLSDHSIDTLVHFAAESHVDRSITGPDAFIETNIIGTYSLLKAAKKVWIDLPIASGKPVIEHRFHHVSTDEVYGTLSATDPAFTEDTAYAPNSPYSASKAASDHLVRAYHHTYGLQVTTSNCSNNYGPYHFPEKLIPLIIINILQDKPLPVYGDGQQIRDWLYVEDHARGIELVLSKGRVGENYNIGGNNEWANIDIIKLICNLMDVRFSKDPNLKKRFPQARNAIQGESRNLITHVKDRLGHDRRYAVNAEKISNELGYAPYETFESGIDKTVSWYLEKLNCDELQHDEALYTEVEEVTKAGGLEEQLTLIQEDLERLESITENDISSIFIEKPQF</sequence>
<name>A0ABU7G076_9ALTE</name>
<organism evidence="9 10">
    <name type="scientific">Agarivorans aestuarii</name>
    <dbReference type="NCBI Taxonomy" id="1563703"/>
    <lineage>
        <taxon>Bacteria</taxon>
        <taxon>Pseudomonadati</taxon>
        <taxon>Pseudomonadota</taxon>
        <taxon>Gammaproteobacteria</taxon>
        <taxon>Alteromonadales</taxon>
        <taxon>Alteromonadaceae</taxon>
        <taxon>Agarivorans</taxon>
    </lineage>
</organism>
<evidence type="ECO:0000256" key="1">
    <source>
        <dbReference type="ARBA" id="ARBA00001539"/>
    </source>
</evidence>
<dbReference type="EC" id="4.2.1.46" evidence="4 7"/>
<accession>A0ABU7G076</accession>
<comment type="cofactor">
    <cofactor evidence="2 7">
        <name>NAD(+)</name>
        <dbReference type="ChEBI" id="CHEBI:57540"/>
    </cofactor>
</comment>
<reference evidence="9 10" key="2">
    <citation type="submission" date="2023-12" db="EMBL/GenBank/DDBJ databases">
        <authorList>
            <consortium name="Cladostephus spongiosus"/>
            <person name="Lorente B."/>
            <person name="Cabral C."/>
            <person name="Frias J."/>
            <person name="Faria J."/>
            <person name="Toubarro D."/>
        </authorList>
    </citation>
    <scope>NUCLEOTIDE SEQUENCE [LARGE SCALE GENOMIC DNA]</scope>
    <source>
        <strain evidence="9 10">ZMCS4</strain>
    </source>
</reference>